<evidence type="ECO:0000256" key="4">
    <source>
        <dbReference type="RuleBase" id="RU003345"/>
    </source>
</evidence>
<evidence type="ECO:0000313" key="6">
    <source>
        <dbReference type="EMBL" id="OKL42339.1"/>
    </source>
</evidence>
<dbReference type="SUPFAM" id="SSF53720">
    <property type="entry name" value="ALDH-like"/>
    <property type="match status" value="1"/>
</dbReference>
<sequence>MTFKTREGDTHLTAYGAYVNGTMCAGSSGEVLEVLSPSDGKAFATIPRCTGADVGRAVKVARQAYQADSWAALTAAERGRMLLRLADLIRDYHEELAALEARDTGKPVSQARADAAAAARYFEFYGGGADKIGGETIPAANGFLAVTLREPHGVVGAVIPWNYPLQIFSRVAGAALAMGNALVIKPAEHACLSVLRLAELATEAGIPDGILNVVTGFGDEVGAALAHHPGIDFLTFTGSPQVGTLIQAAAARNHIGCTLELGGKSPQILFEDADLDQALPVVRNAIIQNGGQTCSAGSRVLVHQPIYDEVVERLRNKFRALVTGPHDKDLDIGPLINAAQARRVSAFCERAKSEGIPLIAEGSIAPDAPKDGFYTTAKIYGPVPPNSALAQEEVFGPVLAVIPFRDEAEAVHIANDTPYGLVAGVWTRDGARGLRVARQIRSGQVFINAYGAGGGVELPFGGVKKSGHGREKGFEALREFSVLKTLIINHG</sequence>
<dbReference type="InterPro" id="IPR016162">
    <property type="entry name" value="Ald_DH_N"/>
</dbReference>
<evidence type="ECO:0000256" key="1">
    <source>
        <dbReference type="ARBA" id="ARBA00009986"/>
    </source>
</evidence>
<comment type="similarity">
    <text evidence="1 4">Belongs to the aldehyde dehydrogenase family.</text>
</comment>
<feature type="active site" evidence="3">
    <location>
        <position position="260"/>
    </location>
</feature>
<dbReference type="STRING" id="197461.A3843_00520"/>
<comment type="caution">
    <text evidence="6">The sequence shown here is derived from an EMBL/GenBank/DDBJ whole genome shotgun (WGS) entry which is preliminary data.</text>
</comment>
<dbReference type="PROSITE" id="PS00687">
    <property type="entry name" value="ALDEHYDE_DEHYDR_GLU"/>
    <property type="match status" value="1"/>
</dbReference>
<dbReference type="InterPro" id="IPR016163">
    <property type="entry name" value="Ald_DH_C"/>
</dbReference>
<dbReference type="Proteomes" id="UP000185783">
    <property type="component" value="Unassembled WGS sequence"/>
</dbReference>
<dbReference type="Gene3D" id="3.40.309.10">
    <property type="entry name" value="Aldehyde Dehydrogenase, Chain A, domain 2"/>
    <property type="match status" value="1"/>
</dbReference>
<dbReference type="Pfam" id="PF00171">
    <property type="entry name" value="Aldedh"/>
    <property type="match status" value="1"/>
</dbReference>
<dbReference type="RefSeq" id="WP_051269347.1">
    <property type="nucleotide sequence ID" value="NZ_LVVZ01000049.1"/>
</dbReference>
<evidence type="ECO:0000256" key="3">
    <source>
        <dbReference type="PROSITE-ProRule" id="PRU10007"/>
    </source>
</evidence>
<accession>A0A1U7JC69</accession>
<dbReference type="Gene3D" id="3.40.605.10">
    <property type="entry name" value="Aldehyde Dehydrogenase, Chain A, domain 1"/>
    <property type="match status" value="1"/>
</dbReference>
<evidence type="ECO:0000313" key="7">
    <source>
        <dbReference type="Proteomes" id="UP000185783"/>
    </source>
</evidence>
<dbReference type="InterPro" id="IPR015590">
    <property type="entry name" value="Aldehyde_DH_dom"/>
</dbReference>
<evidence type="ECO:0000259" key="5">
    <source>
        <dbReference type="Pfam" id="PF00171"/>
    </source>
</evidence>
<dbReference type="GO" id="GO:0016620">
    <property type="term" value="F:oxidoreductase activity, acting on the aldehyde or oxo group of donors, NAD or NADP as acceptor"/>
    <property type="evidence" value="ECO:0007669"/>
    <property type="project" value="InterPro"/>
</dbReference>
<proteinExistence type="inferred from homology"/>
<gene>
    <name evidence="6" type="ORF">A3843_00520</name>
</gene>
<dbReference type="InterPro" id="IPR029510">
    <property type="entry name" value="Ald_DH_CS_GLU"/>
</dbReference>
<dbReference type="CDD" id="cd07109">
    <property type="entry name" value="ALDH_AAS00426"/>
    <property type="match status" value="1"/>
</dbReference>
<dbReference type="AlphaFoldDB" id="A0A1U7JC69"/>
<feature type="domain" description="Aldehyde dehydrogenase" evidence="5">
    <location>
        <begin position="28"/>
        <end position="485"/>
    </location>
</feature>
<dbReference type="InterPro" id="IPR016161">
    <property type="entry name" value="Ald_DH/histidinol_DH"/>
</dbReference>
<name>A0A1U7JC69_9HYPH</name>
<organism evidence="6 7">
    <name type="scientific">Pseudovibrio exalbescens</name>
    <dbReference type="NCBI Taxonomy" id="197461"/>
    <lineage>
        <taxon>Bacteria</taxon>
        <taxon>Pseudomonadati</taxon>
        <taxon>Pseudomonadota</taxon>
        <taxon>Alphaproteobacteria</taxon>
        <taxon>Hyphomicrobiales</taxon>
        <taxon>Stappiaceae</taxon>
        <taxon>Pseudovibrio</taxon>
    </lineage>
</organism>
<reference evidence="6 7" key="1">
    <citation type="submission" date="2016-03" db="EMBL/GenBank/DDBJ databases">
        <title>Genome sequence of Nesiotobacter sp. nov., a moderately halophilic alphaproteobacterium isolated from the Yellow Sea, China.</title>
        <authorList>
            <person name="Zhang G."/>
            <person name="Zhang R."/>
        </authorList>
    </citation>
    <scope>NUCLEOTIDE SEQUENCE [LARGE SCALE GENOMIC DNA]</scope>
    <source>
        <strain evidence="6 7">WB1-6</strain>
    </source>
</reference>
<dbReference type="FunFam" id="3.40.605.10:FF:000007">
    <property type="entry name" value="NAD/NADP-dependent betaine aldehyde dehydrogenase"/>
    <property type="match status" value="1"/>
</dbReference>
<keyword evidence="2 4" id="KW-0560">Oxidoreductase</keyword>
<protein>
    <submittedName>
        <fullName evidence="6">Aldehyde dehydrogenase</fullName>
    </submittedName>
</protein>
<dbReference type="EMBL" id="LVVZ01000049">
    <property type="protein sequence ID" value="OKL42339.1"/>
    <property type="molecule type" value="Genomic_DNA"/>
</dbReference>
<evidence type="ECO:0000256" key="2">
    <source>
        <dbReference type="ARBA" id="ARBA00023002"/>
    </source>
</evidence>
<keyword evidence="7" id="KW-1185">Reference proteome</keyword>
<dbReference type="PANTHER" id="PTHR11699">
    <property type="entry name" value="ALDEHYDE DEHYDROGENASE-RELATED"/>
    <property type="match status" value="1"/>
</dbReference>